<evidence type="ECO:0000313" key="2">
    <source>
        <dbReference type="WBParaSite" id="nRc.2.0.1.t40609-RA"/>
    </source>
</evidence>
<evidence type="ECO:0000313" key="1">
    <source>
        <dbReference type="Proteomes" id="UP000887565"/>
    </source>
</evidence>
<sequence>MAEILPICLLSVLSLEPNAIFGIVGAGLVGVAPKACVLCDARVISACRSVEAVDVCLSRLRLVMRALLPVSG</sequence>
<dbReference type="WBParaSite" id="nRc.2.0.1.t40609-RA">
    <property type="protein sequence ID" value="nRc.2.0.1.t40609-RA"/>
    <property type="gene ID" value="nRc.2.0.1.g40609"/>
</dbReference>
<organism evidence="1 2">
    <name type="scientific">Romanomermis culicivorax</name>
    <name type="common">Nematode worm</name>
    <dbReference type="NCBI Taxonomy" id="13658"/>
    <lineage>
        <taxon>Eukaryota</taxon>
        <taxon>Metazoa</taxon>
        <taxon>Ecdysozoa</taxon>
        <taxon>Nematoda</taxon>
        <taxon>Enoplea</taxon>
        <taxon>Dorylaimia</taxon>
        <taxon>Mermithida</taxon>
        <taxon>Mermithoidea</taxon>
        <taxon>Mermithidae</taxon>
        <taxon>Romanomermis</taxon>
    </lineage>
</organism>
<protein>
    <submittedName>
        <fullName evidence="2">Secreted protein</fullName>
    </submittedName>
</protein>
<dbReference type="Proteomes" id="UP000887565">
    <property type="component" value="Unplaced"/>
</dbReference>
<accession>A0A915KQ67</accession>
<reference evidence="2" key="1">
    <citation type="submission" date="2022-11" db="UniProtKB">
        <authorList>
            <consortium name="WormBaseParasite"/>
        </authorList>
    </citation>
    <scope>IDENTIFICATION</scope>
</reference>
<keyword evidence="1" id="KW-1185">Reference proteome</keyword>
<name>A0A915KQ67_ROMCU</name>
<dbReference type="AlphaFoldDB" id="A0A915KQ67"/>
<proteinExistence type="predicted"/>